<gene>
    <name evidence="3" type="ORF">MN116_006798</name>
</gene>
<evidence type="ECO:0000313" key="3">
    <source>
        <dbReference type="EMBL" id="KAK4469224.1"/>
    </source>
</evidence>
<organism evidence="3 4">
    <name type="scientific">Schistosoma mekongi</name>
    <name type="common">Parasitic worm</name>
    <dbReference type="NCBI Taxonomy" id="38744"/>
    <lineage>
        <taxon>Eukaryota</taxon>
        <taxon>Metazoa</taxon>
        <taxon>Spiralia</taxon>
        <taxon>Lophotrochozoa</taxon>
        <taxon>Platyhelminthes</taxon>
        <taxon>Trematoda</taxon>
        <taxon>Digenea</taxon>
        <taxon>Strigeidida</taxon>
        <taxon>Schistosomatoidea</taxon>
        <taxon>Schistosomatidae</taxon>
        <taxon>Schistosoma</taxon>
    </lineage>
</organism>
<dbReference type="InterPro" id="IPR006674">
    <property type="entry name" value="HD_domain"/>
</dbReference>
<dbReference type="SUPFAM" id="SSF109604">
    <property type="entry name" value="HD-domain/PDEase-like"/>
    <property type="match status" value="1"/>
</dbReference>
<dbReference type="PANTHER" id="PTHR11373">
    <property type="entry name" value="DEOXYNUCLEOSIDE TRIPHOSPHATE TRIPHOSPHOHYDROLASE"/>
    <property type="match status" value="1"/>
</dbReference>
<evidence type="ECO:0000259" key="2">
    <source>
        <dbReference type="PROSITE" id="PS51831"/>
    </source>
</evidence>
<dbReference type="GO" id="GO:0008832">
    <property type="term" value="F:dGTPase activity"/>
    <property type="evidence" value="ECO:0007669"/>
    <property type="project" value="TreeGrafter"/>
</dbReference>
<dbReference type="GO" id="GO:0005634">
    <property type="term" value="C:nucleus"/>
    <property type="evidence" value="ECO:0007669"/>
    <property type="project" value="TreeGrafter"/>
</dbReference>
<reference evidence="3" key="2">
    <citation type="journal article" date="2023" name="Infect Dis Poverty">
        <title>Chromosome-scale genome of the human blood fluke Schistosoma mekongi and its implications for public health.</title>
        <authorList>
            <person name="Zhou M."/>
            <person name="Xu L."/>
            <person name="Xu D."/>
            <person name="Chen W."/>
            <person name="Khan J."/>
            <person name="Hu Y."/>
            <person name="Huang H."/>
            <person name="Wei H."/>
            <person name="Zhang Y."/>
            <person name="Chusongsang P."/>
            <person name="Tanasarnprasert K."/>
            <person name="Hu X."/>
            <person name="Limpanont Y."/>
            <person name="Lv Z."/>
        </authorList>
    </citation>
    <scope>NUCLEOTIDE SEQUENCE</scope>
    <source>
        <strain evidence="3">LV_2022a</strain>
    </source>
</reference>
<name>A0AAE2D2Z1_SCHME</name>
<dbReference type="SMART" id="SM00471">
    <property type="entry name" value="HDc"/>
    <property type="match status" value="1"/>
</dbReference>
<keyword evidence="4" id="KW-1185">Reference proteome</keyword>
<dbReference type="InterPro" id="IPR050135">
    <property type="entry name" value="dGTPase-like"/>
</dbReference>
<feature type="domain" description="HD" evidence="2">
    <location>
        <begin position="52"/>
        <end position="198"/>
    </location>
</feature>
<comment type="similarity">
    <text evidence="1">Belongs to the SAMHD1 family.</text>
</comment>
<dbReference type="Proteomes" id="UP001292079">
    <property type="component" value="Unassembled WGS sequence"/>
</dbReference>
<dbReference type="AlphaFoldDB" id="A0AAE2D2Z1"/>
<evidence type="ECO:0000313" key="4">
    <source>
        <dbReference type="Proteomes" id="UP001292079"/>
    </source>
</evidence>
<dbReference type="EMBL" id="JALJAT010000005">
    <property type="protein sequence ID" value="KAK4469224.1"/>
    <property type="molecule type" value="Genomic_DNA"/>
</dbReference>
<dbReference type="Gene3D" id="1.10.3210.10">
    <property type="entry name" value="Hypothetical protein af1432"/>
    <property type="match status" value="1"/>
</dbReference>
<dbReference type="CDD" id="cd00077">
    <property type="entry name" value="HDc"/>
    <property type="match status" value="1"/>
</dbReference>
<dbReference type="PROSITE" id="PS51831">
    <property type="entry name" value="HD"/>
    <property type="match status" value="1"/>
</dbReference>
<dbReference type="GO" id="GO:0006203">
    <property type="term" value="P:dGTP catabolic process"/>
    <property type="evidence" value="ECO:0007669"/>
    <property type="project" value="TreeGrafter"/>
</dbReference>
<dbReference type="Pfam" id="PF01966">
    <property type="entry name" value="HD"/>
    <property type="match status" value="1"/>
</dbReference>
<protein>
    <recommendedName>
        <fullName evidence="2">HD domain-containing protein</fullName>
    </recommendedName>
</protein>
<dbReference type="InterPro" id="IPR003607">
    <property type="entry name" value="HD/PDEase_dom"/>
</dbReference>
<proteinExistence type="inferred from homology"/>
<accession>A0AAE2D2Z1</accession>
<sequence>MSSKIVQDAVHGVIELESLAVQLIDSPEFQRLREIKQLGIACFVFPSCQHSRFEHSIGTYHMAKKLLETIHNDQNYSGPTLSSQEQLAVKIAALCHDLGHGPFSHLWEEFVKRGGPEYSEYNHETISGHVLHHIVHSKPSIHNELHNLGVDINLIRSLILGDSCTVLSNQASLKYKPFIYEILSNSSNGMDVDKWDYLLRDCLHAGLGASGTSVDINRFLRFYRPFLHTDKSSNSNQNESQCWHLSFRDTELENLLRTFSLRQHLHQKVYQHKTVTAISAMVIDALELIEPVLNLRSISMKALRCQDPEDLDNFLKLHDSLLWDIYYERGSLSKVTSSDFLSRIQQAQSLICRILNRELYSYIDSIYEVAYYAPNNENNNYQYPTDSEKLPDLVNEVATESLTLRSMGLGLGPKKSLCYEPISPQYRTFGVTSNNKSKHSKESMRTEIFKRLPQESGVRDINDLLVTESRFTSNSTLKSPIFYFYTRSGSTFTYSEPLRVIRAYRLYWRRIDFPLKSSTSRSVTCLTEAFNQWHQEIIEDRHGMKCD</sequence>
<dbReference type="PANTHER" id="PTHR11373:SF4">
    <property type="entry name" value="DEOXYNUCLEOSIDE TRIPHOSPHATE TRIPHOSPHOHYDROLASE SAMHD1"/>
    <property type="match status" value="1"/>
</dbReference>
<reference evidence="3" key="1">
    <citation type="submission" date="2022-04" db="EMBL/GenBank/DDBJ databases">
        <authorList>
            <person name="Xu L."/>
            <person name="Lv Z."/>
        </authorList>
    </citation>
    <scope>NUCLEOTIDE SEQUENCE</scope>
    <source>
        <strain evidence="3">LV_2022a</strain>
    </source>
</reference>
<evidence type="ECO:0000256" key="1">
    <source>
        <dbReference type="ARBA" id="ARBA00005776"/>
    </source>
</evidence>
<comment type="caution">
    <text evidence="3">The sequence shown here is derived from an EMBL/GenBank/DDBJ whole genome shotgun (WGS) entry which is preliminary data.</text>
</comment>